<dbReference type="HOGENOM" id="CLU_039483_3_1_11"/>
<evidence type="ECO:0000313" key="8">
    <source>
        <dbReference type="EMBL" id="AIG78740.1"/>
    </source>
</evidence>
<evidence type="ECO:0000313" key="9">
    <source>
        <dbReference type="Proteomes" id="UP000028492"/>
    </source>
</evidence>
<feature type="transmembrane region" description="Helical" evidence="6">
    <location>
        <begin position="241"/>
        <end position="261"/>
    </location>
</feature>
<dbReference type="PANTHER" id="PTHR43229">
    <property type="entry name" value="NODULATION PROTEIN J"/>
    <property type="match status" value="1"/>
</dbReference>
<dbReference type="PROSITE" id="PS51012">
    <property type="entry name" value="ABC_TM2"/>
    <property type="match status" value="1"/>
</dbReference>
<feature type="domain" description="ABC transmembrane type-2" evidence="7">
    <location>
        <begin position="37"/>
        <end position="268"/>
    </location>
</feature>
<evidence type="ECO:0000256" key="4">
    <source>
        <dbReference type="ARBA" id="ARBA00023136"/>
    </source>
</evidence>
<evidence type="ECO:0000256" key="3">
    <source>
        <dbReference type="ARBA" id="ARBA00022989"/>
    </source>
</evidence>
<keyword evidence="5" id="KW-0046">Antibiotic resistance</keyword>
<dbReference type="Proteomes" id="UP000028492">
    <property type="component" value="Chromosome"/>
</dbReference>
<organism evidence="8 9">
    <name type="scientific">Amycolatopsis japonica</name>
    <dbReference type="NCBI Taxonomy" id="208439"/>
    <lineage>
        <taxon>Bacteria</taxon>
        <taxon>Bacillati</taxon>
        <taxon>Actinomycetota</taxon>
        <taxon>Actinomycetes</taxon>
        <taxon>Pseudonocardiales</taxon>
        <taxon>Pseudonocardiaceae</taxon>
        <taxon>Amycolatopsis</taxon>
        <taxon>Amycolatopsis japonica group</taxon>
    </lineage>
</organism>
<dbReference type="GO" id="GO:0140359">
    <property type="term" value="F:ABC-type transporter activity"/>
    <property type="evidence" value="ECO:0007669"/>
    <property type="project" value="InterPro"/>
</dbReference>
<dbReference type="GO" id="GO:0043190">
    <property type="term" value="C:ATP-binding cassette (ABC) transporter complex"/>
    <property type="evidence" value="ECO:0007669"/>
    <property type="project" value="InterPro"/>
</dbReference>
<name>A0A075V783_9PSEU</name>
<keyword evidence="9" id="KW-1185">Reference proteome</keyword>
<dbReference type="InterPro" id="IPR051784">
    <property type="entry name" value="Nod_factor_ABC_transporter"/>
</dbReference>
<accession>A0A075V783</accession>
<comment type="similarity">
    <text evidence="6">Belongs to the ABC-2 integral membrane protein family.</text>
</comment>
<keyword evidence="2 6" id="KW-0812">Transmembrane</keyword>
<dbReference type="InterPro" id="IPR013525">
    <property type="entry name" value="ABC2_TM"/>
</dbReference>
<sequence length="271" mass="29091">MTTAQTKASTGRVVSRWAGAWLRVEGHWMWYRRYWVSTLYSTGLQPVLFLAAMGLGFGSQVQAGAATGGFSYLEYVAPALLVAGAAQLAVGESSYPVLSGFKWQQDYIAVTATPITPGQVLGSQIMWVSLRLTLAGTIYAVIAALFGSWTSFGVLAVILIGTLTGIACGTPVMALAATTYDEGTRFGLVFRFILIPMTLFSGTFFPISELPAPLMWIAWISPLWHGNEAARAVSLGTVGPLATLGHLAFLVVLAGVGWALAHKYFYRRLVV</sequence>
<keyword evidence="6" id="KW-0813">Transport</keyword>
<reference evidence="8 9" key="1">
    <citation type="journal article" date="2014" name="J. Biotechnol.">
        <title>Complete genome sequence of the actinobacterium Amycolatopsis japonica MG417-CF17(T) (=DSM 44213T) producing (S,S)-N,N'-ethylenediaminedisuccinic acid.</title>
        <authorList>
            <person name="Stegmann E."/>
            <person name="Albersmeier A."/>
            <person name="Spohn M."/>
            <person name="Gert H."/>
            <person name="Weber T."/>
            <person name="Wohlleben W."/>
            <person name="Kalinowski J."/>
            <person name="Ruckert C."/>
        </authorList>
    </citation>
    <scope>NUCLEOTIDE SEQUENCE [LARGE SCALE GENOMIC DNA]</scope>
    <source>
        <strain evidence="9">MG417-CF17 (DSM 44213)</strain>
    </source>
</reference>
<evidence type="ECO:0000256" key="5">
    <source>
        <dbReference type="ARBA" id="ARBA00023251"/>
    </source>
</evidence>
<feature type="transmembrane region" description="Helical" evidence="6">
    <location>
        <begin position="152"/>
        <end position="176"/>
    </location>
</feature>
<dbReference type="GO" id="GO:0046677">
    <property type="term" value="P:response to antibiotic"/>
    <property type="evidence" value="ECO:0007669"/>
    <property type="project" value="UniProtKB-KW"/>
</dbReference>
<evidence type="ECO:0000256" key="2">
    <source>
        <dbReference type="ARBA" id="ARBA00022692"/>
    </source>
</evidence>
<dbReference type="InterPro" id="IPR047817">
    <property type="entry name" value="ABC2_TM_bact-type"/>
</dbReference>
<evidence type="ECO:0000259" key="7">
    <source>
        <dbReference type="PROSITE" id="PS51012"/>
    </source>
</evidence>
<dbReference type="PIRSF" id="PIRSF006648">
    <property type="entry name" value="DrrB"/>
    <property type="match status" value="1"/>
</dbReference>
<evidence type="ECO:0000256" key="1">
    <source>
        <dbReference type="ARBA" id="ARBA00004141"/>
    </source>
</evidence>
<comment type="caution">
    <text evidence="6">Lacks conserved residue(s) required for the propagation of feature annotation.</text>
</comment>
<dbReference type="AlphaFoldDB" id="A0A075V783"/>
<proteinExistence type="inferred from homology"/>
<keyword evidence="6" id="KW-1003">Cell membrane</keyword>
<keyword evidence="4 6" id="KW-0472">Membrane</keyword>
<protein>
    <recommendedName>
        <fullName evidence="6">Transport permease protein</fullName>
    </recommendedName>
</protein>
<feature type="transmembrane region" description="Helical" evidence="6">
    <location>
        <begin position="125"/>
        <end position="146"/>
    </location>
</feature>
<dbReference type="RefSeq" id="WP_016332383.1">
    <property type="nucleotide sequence ID" value="NZ_CP008953.1"/>
</dbReference>
<comment type="subcellular location">
    <subcellularLocation>
        <location evidence="6">Cell membrane</location>
        <topology evidence="6">Multi-pass membrane protein</topology>
    </subcellularLocation>
    <subcellularLocation>
        <location evidence="1">Membrane</location>
        <topology evidence="1">Multi-pass membrane protein</topology>
    </subcellularLocation>
</comment>
<dbReference type="PANTHER" id="PTHR43229:SF2">
    <property type="entry name" value="NODULATION PROTEIN J"/>
    <property type="match status" value="1"/>
</dbReference>
<gene>
    <name evidence="8" type="ORF">AJAP_29535</name>
</gene>
<dbReference type="Pfam" id="PF01061">
    <property type="entry name" value="ABC2_membrane"/>
    <property type="match status" value="1"/>
</dbReference>
<keyword evidence="3 6" id="KW-1133">Transmembrane helix</keyword>
<dbReference type="InterPro" id="IPR000412">
    <property type="entry name" value="ABC_2_transport"/>
</dbReference>
<dbReference type="KEGG" id="aja:AJAP_29535"/>
<dbReference type="PRINTS" id="PR00164">
    <property type="entry name" value="ABC2TRNSPORT"/>
</dbReference>
<feature type="transmembrane region" description="Helical" evidence="6">
    <location>
        <begin position="188"/>
        <end position="207"/>
    </location>
</feature>
<dbReference type="STRING" id="208439.AJAP_29535"/>
<dbReference type="eggNOG" id="COG0842">
    <property type="taxonomic scope" value="Bacteria"/>
</dbReference>
<dbReference type="EMBL" id="CP008953">
    <property type="protein sequence ID" value="AIG78740.1"/>
    <property type="molecule type" value="Genomic_DNA"/>
</dbReference>
<evidence type="ECO:0000256" key="6">
    <source>
        <dbReference type="RuleBase" id="RU361157"/>
    </source>
</evidence>